<feature type="domain" description="DUF4283" evidence="3">
    <location>
        <begin position="3"/>
        <end position="61"/>
    </location>
</feature>
<name>A0A2N9I833_FAGSY</name>
<dbReference type="GO" id="GO:0003824">
    <property type="term" value="F:catalytic activity"/>
    <property type="evidence" value="ECO:0007669"/>
    <property type="project" value="InterPro"/>
</dbReference>
<dbReference type="InterPro" id="IPR036691">
    <property type="entry name" value="Endo/exonu/phosph_ase_sf"/>
</dbReference>
<feature type="domain" description="Reverse transcriptase" evidence="1">
    <location>
        <begin position="543"/>
        <end position="643"/>
    </location>
</feature>
<dbReference type="PANTHER" id="PTHR33116">
    <property type="entry name" value="REVERSE TRANSCRIPTASE ZINC-BINDING DOMAIN-CONTAINING PROTEIN-RELATED-RELATED"/>
    <property type="match status" value="1"/>
</dbReference>
<dbReference type="AlphaFoldDB" id="A0A2N9I833"/>
<evidence type="ECO:0008006" key="6">
    <source>
        <dbReference type="Google" id="ProtNLM"/>
    </source>
</evidence>
<protein>
    <recommendedName>
        <fullName evidence="6">Reverse transcriptase domain-containing protein</fullName>
    </recommendedName>
</protein>
<dbReference type="CDD" id="cd01650">
    <property type="entry name" value="RT_nLTR_like"/>
    <property type="match status" value="1"/>
</dbReference>
<evidence type="ECO:0000259" key="2">
    <source>
        <dbReference type="Pfam" id="PF03372"/>
    </source>
</evidence>
<evidence type="ECO:0000259" key="3">
    <source>
        <dbReference type="Pfam" id="PF14111"/>
    </source>
</evidence>
<dbReference type="InterPro" id="IPR025558">
    <property type="entry name" value="DUF4283"/>
</dbReference>
<dbReference type="Pfam" id="PF00078">
    <property type="entry name" value="RVT_1"/>
    <property type="match status" value="1"/>
</dbReference>
<feature type="domain" description="Endonuclease/exonuclease/phosphatase" evidence="2">
    <location>
        <begin position="216"/>
        <end position="320"/>
    </location>
</feature>
<organism evidence="5">
    <name type="scientific">Fagus sylvatica</name>
    <name type="common">Beechnut</name>
    <dbReference type="NCBI Taxonomy" id="28930"/>
    <lineage>
        <taxon>Eukaryota</taxon>
        <taxon>Viridiplantae</taxon>
        <taxon>Streptophyta</taxon>
        <taxon>Embryophyta</taxon>
        <taxon>Tracheophyta</taxon>
        <taxon>Spermatophyta</taxon>
        <taxon>Magnoliopsida</taxon>
        <taxon>eudicotyledons</taxon>
        <taxon>Gunneridae</taxon>
        <taxon>Pentapetalae</taxon>
        <taxon>rosids</taxon>
        <taxon>fabids</taxon>
        <taxon>Fagales</taxon>
        <taxon>Fagaceae</taxon>
        <taxon>Fagus</taxon>
    </lineage>
</organism>
<feature type="domain" description="Zinc knuckle CX2CX4HX4C" evidence="4">
    <location>
        <begin position="121"/>
        <end position="168"/>
    </location>
</feature>
<dbReference type="Pfam" id="PF14111">
    <property type="entry name" value="DUF4283"/>
    <property type="match status" value="1"/>
</dbReference>
<dbReference type="InterPro" id="IPR043502">
    <property type="entry name" value="DNA/RNA_pol_sf"/>
</dbReference>
<dbReference type="SUPFAM" id="SSF56672">
    <property type="entry name" value="DNA/RNA polymerases"/>
    <property type="match status" value="1"/>
</dbReference>
<reference evidence="5" key="1">
    <citation type="submission" date="2018-02" db="EMBL/GenBank/DDBJ databases">
        <authorList>
            <person name="Cohen D.B."/>
            <person name="Kent A.D."/>
        </authorList>
    </citation>
    <scope>NUCLEOTIDE SEQUENCE</scope>
</reference>
<dbReference type="InterPro" id="IPR000477">
    <property type="entry name" value="RT_dom"/>
</dbReference>
<evidence type="ECO:0000313" key="5">
    <source>
        <dbReference type="EMBL" id="SPD20210.1"/>
    </source>
</evidence>
<dbReference type="SUPFAM" id="SSF56219">
    <property type="entry name" value="DNase I-like"/>
    <property type="match status" value="1"/>
</dbReference>
<dbReference type="EMBL" id="OIVN01004968">
    <property type="protein sequence ID" value="SPD20210.1"/>
    <property type="molecule type" value="Genomic_DNA"/>
</dbReference>
<dbReference type="Gene3D" id="3.60.10.10">
    <property type="entry name" value="Endonuclease/exonuclease/phosphatase"/>
    <property type="match status" value="2"/>
</dbReference>
<dbReference type="PANTHER" id="PTHR33116:SF86">
    <property type="entry name" value="REVERSE TRANSCRIPTASE DOMAIN-CONTAINING PROTEIN"/>
    <property type="match status" value="1"/>
</dbReference>
<evidence type="ECO:0000259" key="1">
    <source>
        <dbReference type="Pfam" id="PF00078"/>
    </source>
</evidence>
<evidence type="ECO:0000259" key="4">
    <source>
        <dbReference type="Pfam" id="PF14392"/>
    </source>
</evidence>
<dbReference type="InterPro" id="IPR025836">
    <property type="entry name" value="Zn_knuckle_CX2CX4HX4C"/>
</dbReference>
<dbReference type="Pfam" id="PF14392">
    <property type="entry name" value="zf-CCHC_4"/>
    <property type="match status" value="1"/>
</dbReference>
<dbReference type="Pfam" id="PF03372">
    <property type="entry name" value="Exo_endo_phos"/>
    <property type="match status" value="1"/>
</dbReference>
<gene>
    <name evidence="5" type="ORF">FSB_LOCUS48092</name>
</gene>
<accession>A0A2N9I833</accession>
<proteinExistence type="predicted"/>
<sequence length="1080" mass="124002">MARTFMLLWRTDHGFTIRDMNENRLVFVFEDEADRERVMMGEPWAYDKYLIILQRIEEEEAIEDVVFRETSLWVQLHGLPIRKMNLEVANTLVSSLGRVEQISNGDTNADGGQAMRIRVRLDVTKPLCRGRKARLEKGHETWIFFKYERLPNFCYWCGLLSNSDKDCPQWLLNKEELRAEDQQFGPWNEETKRDLLRSHIGGGCRAALPSAMNCLAWNCHGLGNPRTVQEIARLVRAQDPSVVFLIETWQDDGPLERLRCQLQFANKFVVKSRNKGGGLCLLWKNEVKLRVQSFSHSHIDAFVSENQPDAWHLTGFYGAPGDPPAVEEKQGRFSRSENQMQRFRDALDDCDFIDLGYSGPSYTWTNNRVGDMTWERLDRAVATSDWLMLFPTAKVHHLEGHWSNHKPILAVSKQLRPIGRQRKLEFPCTKCGIKFMHAENGFGCGAATALSYTEKKKEPYSPGERPSWFMDSTPIPGIPRVVTPDINQHLIRDFVPLEVQEAVKQMSPTKALGPDGLPPMFYQKYWHLIGEDISNAVLTCLNTGKILKAINHTHITLIPKIVSESQSAFVPGRLITDNILVAFETLHHMHQQRKGKYGSVALKLDMSKAYDRVEWKFLEKVMQQMGFHHKWRVCHSLLQRAKNAGDIHGVSISRSGPKLTHLFFADDSLLFYKATTNEIRCIQDILTEYEHASGQQINCQKTTLFFSNSTPRHIKDSIQAMLGIKERVWSKLKGWKEKLISQAGREILIKSVAQAIPAYAMSCFRLPNRLIKEIEVLIRRFWWGQGGERDKMHWLSWDSFCRAKNSGGLGFRELDSFNEALLAKQVWRLMHNKTSLFYKVFKAKYFPHCSVLDAQLNARGSFAWKSIMGARELISLIRIPERGILAVVKANFLSFEAEIILGIPLCNTRNDDMLIWGGTKTGHYAVRSGYHMLLGRQAEGSTGNLKCSTPNSGDASYIDFMDLYYRNMQILQTQELQIFAMLTWLIWFHCNRQRLDQPTDEIDRLYPRALELLTEFHQAQDNHSQTSHATEPSTRTKWKLPIPDRFKVNFDGATFAETNEAGLGAIIRNHQGEVMASLCQ</sequence>
<dbReference type="InterPro" id="IPR005135">
    <property type="entry name" value="Endo/exonuclease/phosphatase"/>
</dbReference>